<feature type="compositionally biased region" description="Polar residues" evidence="1">
    <location>
        <begin position="188"/>
        <end position="200"/>
    </location>
</feature>
<evidence type="ECO:0000256" key="1">
    <source>
        <dbReference type="SAM" id="MobiDB-lite"/>
    </source>
</evidence>
<accession>A0A433DGB4</accession>
<evidence type="ECO:0000259" key="2">
    <source>
        <dbReference type="PROSITE" id="PS50090"/>
    </source>
</evidence>
<keyword evidence="4" id="KW-1185">Reference proteome</keyword>
<evidence type="ECO:0000313" key="4">
    <source>
        <dbReference type="Proteomes" id="UP000268093"/>
    </source>
</evidence>
<dbReference type="Proteomes" id="UP000268093">
    <property type="component" value="Unassembled WGS sequence"/>
</dbReference>
<feature type="region of interest" description="Disordered" evidence="1">
    <location>
        <begin position="1"/>
        <end position="200"/>
    </location>
</feature>
<organism evidence="3 4">
    <name type="scientific">Jimgerdemannia flammicorona</name>
    <dbReference type="NCBI Taxonomy" id="994334"/>
    <lineage>
        <taxon>Eukaryota</taxon>
        <taxon>Fungi</taxon>
        <taxon>Fungi incertae sedis</taxon>
        <taxon>Mucoromycota</taxon>
        <taxon>Mucoromycotina</taxon>
        <taxon>Endogonomycetes</taxon>
        <taxon>Endogonales</taxon>
        <taxon>Endogonaceae</taxon>
        <taxon>Jimgerdemannia</taxon>
    </lineage>
</organism>
<name>A0A433DGB4_9FUNG</name>
<dbReference type="InterPro" id="IPR009057">
    <property type="entry name" value="Homeodomain-like_sf"/>
</dbReference>
<feature type="compositionally biased region" description="Low complexity" evidence="1">
    <location>
        <begin position="71"/>
        <end position="82"/>
    </location>
</feature>
<gene>
    <name evidence="3" type="ORF">BC936DRAFT_141098</name>
</gene>
<feature type="compositionally biased region" description="Polar residues" evidence="1">
    <location>
        <begin position="235"/>
        <end position="253"/>
    </location>
</feature>
<feature type="compositionally biased region" description="Acidic residues" evidence="1">
    <location>
        <begin position="32"/>
        <end position="46"/>
    </location>
</feature>
<proteinExistence type="predicted"/>
<dbReference type="EMBL" id="RBNI01001878">
    <property type="protein sequence ID" value="RUP49891.1"/>
    <property type="molecule type" value="Genomic_DNA"/>
</dbReference>
<evidence type="ECO:0000313" key="3">
    <source>
        <dbReference type="EMBL" id="RUP49891.1"/>
    </source>
</evidence>
<feature type="compositionally biased region" description="Basic and acidic residues" evidence="1">
    <location>
        <begin position="172"/>
        <end position="187"/>
    </location>
</feature>
<feature type="region of interest" description="Disordered" evidence="1">
    <location>
        <begin position="214"/>
        <end position="256"/>
    </location>
</feature>
<feature type="compositionally biased region" description="Polar residues" evidence="1">
    <location>
        <begin position="83"/>
        <end position="165"/>
    </location>
</feature>
<sequence length="364" mass="40057">MTTKNLQIQKQNPARSPCKVARLSVGSLNNESDSEGYESFSEEDKDIGDNTVDHTKEPAAQLSKSGIGQPSKSSVGQLSKSSIGQPSKSNVSQPSKSGAGQPSKSGIGQPSKSSVGQSVSQPSKNSVGQLNRSSVGELSRSSIGEPSRSGIGQINPVNNSNYETQLNKKKQTHIETELLSRSGDGKPSRSSIGQINPVNNSDYETQLNKMEQTHIKTEPSQTDQTSQHESRRNELMTSHWTDSSYSGQSNQTTQRKHDYTTFSEEDDYDENQISDGNWSNPESAVLLTLKNYTDLPWESIASHVGHTEYVCKKRWVTIAVDRKEKRRIIDSQLGIKWTRAQDDVLKMLVEKGTSWVQIAITILG</sequence>
<dbReference type="AlphaFoldDB" id="A0A433DGB4"/>
<reference evidence="3 4" key="1">
    <citation type="journal article" date="2018" name="New Phytol.">
        <title>Phylogenomics of Endogonaceae and evolution of mycorrhizas within Mucoromycota.</title>
        <authorList>
            <person name="Chang Y."/>
            <person name="Desiro A."/>
            <person name="Na H."/>
            <person name="Sandor L."/>
            <person name="Lipzen A."/>
            <person name="Clum A."/>
            <person name="Barry K."/>
            <person name="Grigoriev I.V."/>
            <person name="Martin F.M."/>
            <person name="Stajich J.E."/>
            <person name="Smith M.E."/>
            <person name="Bonito G."/>
            <person name="Spatafora J.W."/>
        </authorList>
    </citation>
    <scope>NUCLEOTIDE SEQUENCE [LARGE SCALE GENOMIC DNA]</scope>
    <source>
        <strain evidence="3 4">GMNB39</strain>
    </source>
</reference>
<protein>
    <recommendedName>
        <fullName evidence="2">Myb-like domain-containing protein</fullName>
    </recommendedName>
</protein>
<feature type="domain" description="Myb-like" evidence="2">
    <location>
        <begin position="270"/>
        <end position="319"/>
    </location>
</feature>
<comment type="caution">
    <text evidence="3">The sequence shown here is derived from an EMBL/GenBank/DDBJ whole genome shotgun (WGS) entry which is preliminary data.</text>
</comment>
<feature type="compositionally biased region" description="Polar residues" evidence="1">
    <location>
        <begin position="1"/>
        <end position="14"/>
    </location>
</feature>
<feature type="compositionally biased region" description="Basic and acidic residues" evidence="1">
    <location>
        <begin position="47"/>
        <end position="57"/>
    </location>
</feature>
<dbReference type="PROSITE" id="PS50090">
    <property type="entry name" value="MYB_LIKE"/>
    <property type="match status" value="1"/>
</dbReference>
<dbReference type="SUPFAM" id="SSF46689">
    <property type="entry name" value="Homeodomain-like"/>
    <property type="match status" value="1"/>
</dbReference>
<dbReference type="InterPro" id="IPR001005">
    <property type="entry name" value="SANT/Myb"/>
</dbReference>